<dbReference type="SUPFAM" id="SSF50630">
    <property type="entry name" value="Acid proteases"/>
    <property type="match status" value="1"/>
</dbReference>
<comment type="caution">
    <text evidence="3">The sequence shown here is derived from an EMBL/GenBank/DDBJ whole genome shotgun (WGS) entry which is preliminary data.</text>
</comment>
<accession>A0A9D4YBX5</accession>
<dbReference type="InterPro" id="IPR001969">
    <property type="entry name" value="Aspartic_peptidase_AS"/>
</dbReference>
<keyword evidence="2" id="KW-0472">Membrane</keyword>
<dbReference type="GO" id="GO:0006508">
    <property type="term" value="P:proteolysis"/>
    <property type="evidence" value="ECO:0007669"/>
    <property type="project" value="InterPro"/>
</dbReference>
<gene>
    <name evidence="3" type="ORF">KIW84_021529</name>
</gene>
<keyword evidence="2" id="KW-0812">Transmembrane</keyword>
<dbReference type="PANTHER" id="PTHR32108">
    <property type="entry name" value="DNA-DIRECTED RNA POLYMERASE SUBUNIT ALPHA"/>
    <property type="match status" value="1"/>
</dbReference>
<dbReference type="CDD" id="cd00303">
    <property type="entry name" value="retropepsin_like"/>
    <property type="match status" value="1"/>
</dbReference>
<protein>
    <recommendedName>
        <fullName evidence="5">Retrotransposon gag domain-containing protein</fullName>
    </recommendedName>
</protein>
<evidence type="ECO:0008006" key="5">
    <source>
        <dbReference type="Google" id="ProtNLM"/>
    </source>
</evidence>
<evidence type="ECO:0000256" key="2">
    <source>
        <dbReference type="SAM" id="Phobius"/>
    </source>
</evidence>
<keyword evidence="2" id="KW-1133">Transmembrane helix</keyword>
<dbReference type="PANTHER" id="PTHR32108:SF9">
    <property type="entry name" value="REVERSE TRANSCRIPTASE RNASE H-LIKE DOMAIN-CONTAINING PROTEIN"/>
    <property type="match status" value="1"/>
</dbReference>
<dbReference type="SUPFAM" id="SSF56672">
    <property type="entry name" value="DNA/RNA polymerases"/>
    <property type="match status" value="1"/>
</dbReference>
<proteinExistence type="predicted"/>
<reference evidence="3 4" key="1">
    <citation type="journal article" date="2022" name="Nat. Genet.">
        <title>Improved pea reference genome and pan-genome highlight genomic features and evolutionary characteristics.</title>
        <authorList>
            <person name="Yang T."/>
            <person name="Liu R."/>
            <person name="Luo Y."/>
            <person name="Hu S."/>
            <person name="Wang D."/>
            <person name="Wang C."/>
            <person name="Pandey M.K."/>
            <person name="Ge S."/>
            <person name="Xu Q."/>
            <person name="Li N."/>
            <person name="Li G."/>
            <person name="Huang Y."/>
            <person name="Saxena R.K."/>
            <person name="Ji Y."/>
            <person name="Li M."/>
            <person name="Yan X."/>
            <person name="He Y."/>
            <person name="Liu Y."/>
            <person name="Wang X."/>
            <person name="Xiang C."/>
            <person name="Varshney R.K."/>
            <person name="Ding H."/>
            <person name="Gao S."/>
            <person name="Zong X."/>
        </authorList>
    </citation>
    <scope>NUCLEOTIDE SEQUENCE [LARGE SCALE GENOMIC DNA]</scope>
    <source>
        <strain evidence="3 4">cv. Zhongwan 6</strain>
    </source>
</reference>
<dbReference type="Proteomes" id="UP001058974">
    <property type="component" value="Chromosome 2"/>
</dbReference>
<sequence length="1329" mass="147640">MMESDAEYQNIAAGLLFVSMKPGSRDKVFLIWINTAFMHDHNNVFFILQVSVLTCLIVSGIIARARRVVPLHSTRPHRYFTRRNTPRLMDLPNTDILELKDKMNELINIMQGFAVGQKALADKVEKLERASADNSGVNLDGVSNQGLGGSRDGGKRTTVGIVNNAAGFGAAGGQPGQNLKDSLFPPFFGVEDDREEDREADQFSMHNEPFGQYGAQPQNKEIQLLAEKIRALESYATPGVVNMSNMGLVEGIVIPQKFKAPAFDKYNGSSCPETHLQAFVRKISAYTMDQKLWMYFFQDSLSGGSLEWYTKLKSSDIKSWQDLGDAFFKQYQFDTDMAPSRTQLQDIVVAGERIESWLKLGKIQGNASSSGSKKPFGNGQRKKEGDTSAVYAQRGPSRDRYFQHIAAVTIPADSQPAQQQQQQQPQQQRQPFQQRPQRAGYQVRGRMNDRQFDRPPVTYSFLLKKLKDLGLVQLRTLAPLRPDQRPANFDENAKCEFHSGAPGHTVEDCKAFKHVVQDLVDSKAINFAPSPNVNANPMPAHGQRGVNAISEEGRIGLLSVNQLKTPLAEVKRQLLLNGVNPGYSDVCAECMVATEGCTLLRKTVQGLMDDGSIQFERADVGKDDVSTITIYFEPVDLFTLAEAAPVTITVPGPIPYDKDDAVPWHYGGEVYCNGEKVEDQIASETTVSKVDNAGTSGFTRSGRLFAPDALRGGEGEKEKKEKAEALARAKGKQVISDGTLVVTPAPVGSEEKLDDDAEEFLRIIKKSEYKLMDHLQQTPSKISILSLLLSSEGHREALLKILKKAYVPQEITINQLETVVSNVHASHGLGFTDMDLTVDGRNHNRALHIAMECKGAVLSHVLVDTGSSLNVLPKKALAKLNCDGLILTPTDLIVRAFDGSKRAVFGEVELPVKIGPEVFKSTFYVMDIQPAYSCLLGHPWIHAAGAVTSTLHQKLKYIWEGQVVTVCGEEDIFVSHLSSFKYVEMDGEIWETPSQAFETVKVENALFAKEEEKPSIALYKQAAEVVKNGEAPGWGRMMDISAKKDRFGVGYQPGRGSSGQGRGRRTSVTFTSAEMLDPDHICMMSDEADSDCEMDRWIKPCAPGMGIQNWKAEKIIRVTLLEECDHSPDLIDNNLVTPSYDFDNPIYQAEEEGEEDCELPGELARLLKQEEKVIQPHEEQIEIVNLGTDEVQKEVKIGAALEASVKSRMVALLREYVDIFAWSYQDMPGLDTDIVVHKLPLRADCPPVKQKLRRTRPDMVMKIKEEVQKQWDAGFLAVTNYPPWVANIVPVLKKDGKVRMSVDYRDLNRASPKDDFPLPHIDVLVDNTT</sequence>
<dbReference type="Gramene" id="Psat02G0152900-T1">
    <property type="protein sequence ID" value="KAI5434740.1"/>
    <property type="gene ID" value="KIW84_021529"/>
</dbReference>
<evidence type="ECO:0000313" key="3">
    <source>
        <dbReference type="EMBL" id="KAI5434740.1"/>
    </source>
</evidence>
<dbReference type="InterPro" id="IPR021109">
    <property type="entry name" value="Peptidase_aspartic_dom_sf"/>
</dbReference>
<evidence type="ECO:0000313" key="4">
    <source>
        <dbReference type="Proteomes" id="UP001058974"/>
    </source>
</evidence>
<dbReference type="EMBL" id="JAMSHJ010000002">
    <property type="protein sequence ID" value="KAI5434740.1"/>
    <property type="molecule type" value="Genomic_DNA"/>
</dbReference>
<evidence type="ECO:0000256" key="1">
    <source>
        <dbReference type="SAM" id="MobiDB-lite"/>
    </source>
</evidence>
<name>A0A9D4YBX5_PEA</name>
<dbReference type="GO" id="GO:0004190">
    <property type="term" value="F:aspartic-type endopeptidase activity"/>
    <property type="evidence" value="ECO:0007669"/>
    <property type="project" value="InterPro"/>
</dbReference>
<feature type="region of interest" description="Disordered" evidence="1">
    <location>
        <begin position="364"/>
        <end position="389"/>
    </location>
</feature>
<organism evidence="3 4">
    <name type="scientific">Pisum sativum</name>
    <name type="common">Garden pea</name>
    <name type="synonym">Lathyrus oleraceus</name>
    <dbReference type="NCBI Taxonomy" id="3888"/>
    <lineage>
        <taxon>Eukaryota</taxon>
        <taxon>Viridiplantae</taxon>
        <taxon>Streptophyta</taxon>
        <taxon>Embryophyta</taxon>
        <taxon>Tracheophyta</taxon>
        <taxon>Spermatophyta</taxon>
        <taxon>Magnoliopsida</taxon>
        <taxon>eudicotyledons</taxon>
        <taxon>Gunneridae</taxon>
        <taxon>Pentapetalae</taxon>
        <taxon>rosids</taxon>
        <taxon>fabids</taxon>
        <taxon>Fabales</taxon>
        <taxon>Fabaceae</taxon>
        <taxon>Papilionoideae</taxon>
        <taxon>50 kb inversion clade</taxon>
        <taxon>NPAAA clade</taxon>
        <taxon>Hologalegina</taxon>
        <taxon>IRL clade</taxon>
        <taxon>Fabeae</taxon>
        <taxon>Lathyrus</taxon>
    </lineage>
</organism>
<feature type="region of interest" description="Disordered" evidence="1">
    <location>
        <begin position="413"/>
        <end position="443"/>
    </location>
</feature>
<dbReference type="Gene3D" id="3.10.10.10">
    <property type="entry name" value="HIV Type 1 Reverse Transcriptase, subunit A, domain 1"/>
    <property type="match status" value="1"/>
</dbReference>
<feature type="compositionally biased region" description="Low complexity" evidence="1">
    <location>
        <begin position="415"/>
        <end position="438"/>
    </location>
</feature>
<dbReference type="InterPro" id="IPR043502">
    <property type="entry name" value="DNA/RNA_pol_sf"/>
</dbReference>
<dbReference type="Gene3D" id="2.40.70.10">
    <property type="entry name" value="Acid Proteases"/>
    <property type="match status" value="1"/>
</dbReference>
<dbReference type="PROSITE" id="PS00141">
    <property type="entry name" value="ASP_PROTEASE"/>
    <property type="match status" value="1"/>
</dbReference>
<keyword evidence="4" id="KW-1185">Reference proteome</keyword>
<feature type="transmembrane region" description="Helical" evidence="2">
    <location>
        <begin position="44"/>
        <end position="63"/>
    </location>
</feature>